<dbReference type="PIRSF" id="PIRSF000109">
    <property type="entry name" value="6PGD"/>
    <property type="match status" value="1"/>
</dbReference>
<dbReference type="PROSITE" id="PS00461">
    <property type="entry name" value="6PGD"/>
    <property type="match status" value="1"/>
</dbReference>
<evidence type="ECO:0000256" key="7">
    <source>
        <dbReference type="ARBA" id="ARBA00023002"/>
    </source>
</evidence>
<dbReference type="KEGG" id="plei:Q9312_06920"/>
<feature type="active site" description="Proton donor" evidence="12">
    <location>
        <position position="230"/>
    </location>
</feature>
<evidence type="ECO:0000256" key="10">
    <source>
        <dbReference type="ARBA" id="ARBA00048640"/>
    </source>
</evidence>
<comment type="pathway">
    <text evidence="2 11 14">Carbohydrate degradation; pentose phosphate pathway; D-ribulose 5-phosphate from D-glucose 6-phosphate (oxidative stage): step 3/3.</text>
</comment>
<dbReference type="Gene3D" id="1.10.1040.10">
    <property type="entry name" value="N-(1-d-carboxylethyl)-l-norvaline Dehydrogenase, domain 2"/>
    <property type="match status" value="1"/>
</dbReference>
<feature type="binding site" description="in other chain" evidence="13">
    <location>
        <begin position="226"/>
        <end position="227"/>
    </location>
    <ligand>
        <name>substrate</name>
        <note>ligand shared between dimeric partners</note>
    </ligand>
</feature>
<accession>A0AA51RW76</accession>
<evidence type="ECO:0000313" key="16">
    <source>
        <dbReference type="EMBL" id="WMS88639.1"/>
    </source>
</evidence>
<evidence type="ECO:0000256" key="6">
    <source>
        <dbReference type="ARBA" id="ARBA00018193"/>
    </source>
</evidence>
<keyword evidence="9 11" id="KW-0570">Pentose shunt</keyword>
<dbReference type="SUPFAM" id="SSF51735">
    <property type="entry name" value="NAD(P)-binding Rossmann-fold domains"/>
    <property type="match status" value="1"/>
</dbReference>
<dbReference type="SMART" id="SM01350">
    <property type="entry name" value="6PGD"/>
    <property type="match status" value="1"/>
</dbReference>
<dbReference type="PRINTS" id="PR00076">
    <property type="entry name" value="6PGDHDRGNASE"/>
</dbReference>
<dbReference type="InterPro" id="IPR006113">
    <property type="entry name" value="6PGDH_Gnd/GntZ"/>
</dbReference>
<evidence type="ECO:0000256" key="13">
    <source>
        <dbReference type="PIRSR" id="PIRSR000109-2"/>
    </source>
</evidence>
<proteinExistence type="inferred from homology"/>
<dbReference type="GO" id="GO:0004616">
    <property type="term" value="F:phosphogluconate dehydrogenase (decarboxylating) activity"/>
    <property type="evidence" value="ECO:0007669"/>
    <property type="project" value="UniProtKB-EC"/>
</dbReference>
<dbReference type="InterPro" id="IPR036291">
    <property type="entry name" value="NAD(P)-bd_dom_sf"/>
</dbReference>
<dbReference type="GO" id="GO:0006098">
    <property type="term" value="P:pentose-phosphate shunt"/>
    <property type="evidence" value="ECO:0007669"/>
    <property type="project" value="UniProtKB-KW"/>
</dbReference>
<evidence type="ECO:0000259" key="15">
    <source>
        <dbReference type="SMART" id="SM01350"/>
    </source>
</evidence>
<dbReference type="EMBL" id="CP133548">
    <property type="protein sequence ID" value="WMS88639.1"/>
    <property type="molecule type" value="Genomic_DNA"/>
</dbReference>
<evidence type="ECO:0000256" key="4">
    <source>
        <dbReference type="ARBA" id="ARBA00011738"/>
    </source>
</evidence>
<dbReference type="Pfam" id="PF00393">
    <property type="entry name" value="6PGD"/>
    <property type="match status" value="1"/>
</dbReference>
<evidence type="ECO:0000256" key="2">
    <source>
        <dbReference type="ARBA" id="ARBA00004874"/>
    </source>
</evidence>
<feature type="binding site" description="in other chain" evidence="13">
    <location>
        <position position="231"/>
    </location>
    <ligand>
        <name>substrate</name>
        <note>ligand shared between dimeric partners</note>
    </ligand>
</feature>
<keyword evidence="8 14" id="KW-0311">Gluconate utilization</keyword>
<dbReference type="InterPro" id="IPR006114">
    <property type="entry name" value="6PGDH_C"/>
</dbReference>
<feature type="binding site" evidence="13">
    <location>
        <position position="487"/>
    </location>
    <ligand>
        <name>substrate</name>
        <note>ligand shared between dimeric partners</note>
    </ligand>
</feature>
<evidence type="ECO:0000256" key="8">
    <source>
        <dbReference type="ARBA" id="ARBA00023064"/>
    </source>
</evidence>
<comment type="catalytic activity">
    <reaction evidence="10 11 14">
        <text>6-phospho-D-gluconate + NADP(+) = D-ribulose 5-phosphate + CO2 + NADPH</text>
        <dbReference type="Rhea" id="RHEA:10116"/>
        <dbReference type="ChEBI" id="CHEBI:16526"/>
        <dbReference type="ChEBI" id="CHEBI:57783"/>
        <dbReference type="ChEBI" id="CHEBI:58121"/>
        <dbReference type="ChEBI" id="CHEBI:58349"/>
        <dbReference type="ChEBI" id="CHEBI:58759"/>
        <dbReference type="EC" id="1.1.1.44"/>
    </reaction>
</comment>
<evidence type="ECO:0000256" key="9">
    <source>
        <dbReference type="ARBA" id="ARBA00023126"/>
    </source>
</evidence>
<dbReference type="NCBIfam" id="NF006765">
    <property type="entry name" value="PRK09287.1"/>
    <property type="match status" value="1"/>
</dbReference>
<dbReference type="PANTHER" id="PTHR11811">
    <property type="entry name" value="6-PHOSPHOGLUCONATE DEHYDROGENASE"/>
    <property type="match status" value="1"/>
</dbReference>
<organism evidence="16 17">
    <name type="scientific">Pleionea litopenaei</name>
    <dbReference type="NCBI Taxonomy" id="3070815"/>
    <lineage>
        <taxon>Bacteria</taxon>
        <taxon>Pseudomonadati</taxon>
        <taxon>Pseudomonadota</taxon>
        <taxon>Gammaproteobacteria</taxon>
        <taxon>Oceanospirillales</taxon>
        <taxon>Pleioneaceae</taxon>
        <taxon>Pleionea</taxon>
    </lineage>
</organism>
<feature type="binding site" description="in other chain" evidence="13">
    <location>
        <position position="126"/>
    </location>
    <ligand>
        <name>substrate</name>
        <note>ligand shared between dimeric partners</note>
    </ligand>
</feature>
<evidence type="ECO:0000313" key="17">
    <source>
        <dbReference type="Proteomes" id="UP001239782"/>
    </source>
</evidence>
<dbReference type="RefSeq" id="WP_309203857.1">
    <property type="nucleotide sequence ID" value="NZ_CP133548.1"/>
</dbReference>
<dbReference type="FunFam" id="1.10.1040.10:FF:000002">
    <property type="entry name" value="6-phosphogluconate dehydrogenase, decarboxylating"/>
    <property type="match status" value="1"/>
</dbReference>
<evidence type="ECO:0000256" key="5">
    <source>
        <dbReference type="ARBA" id="ARBA00013011"/>
    </source>
</evidence>
<feature type="binding site" description="in other chain" evidence="13">
    <location>
        <begin position="151"/>
        <end position="153"/>
    </location>
    <ligand>
        <name>substrate</name>
        <note>ligand shared between dimeric partners</note>
    </ligand>
</feature>
<feature type="binding site" evidence="13">
    <location>
        <position position="493"/>
    </location>
    <ligand>
        <name>substrate</name>
        <note>ligand shared between dimeric partners</note>
    </ligand>
</feature>
<evidence type="ECO:0000256" key="14">
    <source>
        <dbReference type="RuleBase" id="RU000485"/>
    </source>
</evidence>
<keyword evidence="11 14" id="KW-0521">NADP</keyword>
<evidence type="ECO:0000256" key="3">
    <source>
        <dbReference type="ARBA" id="ARBA00008419"/>
    </source>
</evidence>
<dbReference type="InterPro" id="IPR006115">
    <property type="entry name" value="6PGDH_NADP-bd"/>
</dbReference>
<keyword evidence="17" id="KW-1185">Reference proteome</keyword>
<evidence type="ECO:0000256" key="1">
    <source>
        <dbReference type="ARBA" id="ARBA00002526"/>
    </source>
</evidence>
<gene>
    <name evidence="16" type="primary">gndA</name>
    <name evidence="16" type="ORF">Q9312_06920</name>
</gene>
<dbReference type="InterPro" id="IPR008927">
    <property type="entry name" value="6-PGluconate_DH-like_C_sf"/>
</dbReference>
<comment type="similarity">
    <text evidence="3 11 14">Belongs to the 6-phosphogluconate dehydrogenase family.</text>
</comment>
<dbReference type="Gene3D" id="3.40.50.720">
    <property type="entry name" value="NAD(P)-binding Rossmann-like Domain"/>
    <property type="match status" value="1"/>
</dbReference>
<reference evidence="16 17" key="1">
    <citation type="submission" date="2023-08" db="EMBL/GenBank/DDBJ databases">
        <title>Pleionea litopenaei sp. nov., isolated from stomach of juvenile Litopenaeus vannamei.</title>
        <authorList>
            <person name="Rho A.M."/>
            <person name="Hwang C.Y."/>
        </authorList>
    </citation>
    <scope>NUCLEOTIDE SEQUENCE [LARGE SCALE GENOMIC DNA]</scope>
    <source>
        <strain evidence="16 17">HL-JVS1</strain>
    </source>
</reference>
<keyword evidence="7 11" id="KW-0560">Oxidoreductase</keyword>
<dbReference type="GO" id="GO:0050661">
    <property type="term" value="F:NADP binding"/>
    <property type="evidence" value="ECO:0007669"/>
    <property type="project" value="InterPro"/>
</dbReference>
<protein>
    <recommendedName>
        <fullName evidence="6 11">6-phosphogluconate dehydrogenase, decarboxylating</fullName>
        <ecNumber evidence="5 11">1.1.1.44</ecNumber>
    </recommendedName>
</protein>
<feature type="domain" description="6-phosphogluconate dehydrogenase C-terminal" evidence="15">
    <location>
        <begin position="219"/>
        <end position="511"/>
    </location>
</feature>
<evidence type="ECO:0000256" key="11">
    <source>
        <dbReference type="PIRNR" id="PIRNR000109"/>
    </source>
</evidence>
<dbReference type="SUPFAM" id="SSF48179">
    <property type="entry name" value="6-phosphogluconate dehydrogenase C-terminal domain-like"/>
    <property type="match status" value="1"/>
</dbReference>
<feature type="active site" description="Proton acceptor" evidence="12">
    <location>
        <position position="223"/>
    </location>
</feature>
<dbReference type="AlphaFoldDB" id="A0AA51RW76"/>
<dbReference type="InterPro" id="IPR006184">
    <property type="entry name" value="6PGdom_BS"/>
</dbReference>
<dbReference type="Gene3D" id="1.20.5.320">
    <property type="entry name" value="6-Phosphogluconate Dehydrogenase, domain 3"/>
    <property type="match status" value="1"/>
</dbReference>
<feature type="binding site" description="in other chain" evidence="13">
    <location>
        <position position="301"/>
    </location>
    <ligand>
        <name>substrate</name>
        <note>ligand shared between dimeric partners</note>
    </ligand>
</feature>
<comment type="function">
    <text evidence="1 11">Catalyzes the oxidative decarboxylation of 6-phosphogluconate to ribulose 5-phosphate and CO(2), with concomitant reduction of NADP to NADPH.</text>
</comment>
<dbReference type="NCBIfam" id="TIGR00873">
    <property type="entry name" value="gnd"/>
    <property type="match status" value="1"/>
</dbReference>
<dbReference type="EC" id="1.1.1.44" evidence="5 11"/>
<dbReference type="GO" id="GO:0019521">
    <property type="term" value="P:D-gluconate metabolic process"/>
    <property type="evidence" value="ECO:0007669"/>
    <property type="project" value="UniProtKB-KW"/>
</dbReference>
<dbReference type="Proteomes" id="UP001239782">
    <property type="component" value="Chromosome"/>
</dbReference>
<comment type="subunit">
    <text evidence="4 11">Homodimer.</text>
</comment>
<dbReference type="InterPro" id="IPR006183">
    <property type="entry name" value="Pgluconate_DH"/>
</dbReference>
<name>A0AA51RW76_9GAMM</name>
<dbReference type="Pfam" id="PF03446">
    <property type="entry name" value="NAD_binding_2"/>
    <property type="match status" value="1"/>
</dbReference>
<dbReference type="InterPro" id="IPR013328">
    <property type="entry name" value="6PGD_dom2"/>
</dbReference>
<evidence type="ECO:0000256" key="12">
    <source>
        <dbReference type="PIRSR" id="PIRSR000109-1"/>
    </source>
</evidence>
<sequence>MKHRYPSSSASQQPAPTAQLNDIGFIGAGVMGQNLIMNLVDNGYTVTAFDLDQSKLDTLLLLDQEERGDQPPRISRCSSYTELLASIRSPHLIILSVPAGSAVDDVCHKLIDAGIAADDILVDTGNSLWTDTIEREKTYEGKLIFFGTAVSGGEVGARFGPSLMPSGDPYAWTRIKPIWEAIAAKVESSTGKSISRSKPGETINIGEACTTYIGPSGSGHYVKMVHNGIEYADMQLLCEAYQVLRFGLDYSCEEISSLFSQWNQGPLASYLLEVSAEVLKTQDPISHQPLVDVILDQAGQKGTGLWTSVSSLELGCPAPTIAEAVFARAMSTKKLERLRASDALSGPTKIPALDTEASFLESLHDALLCAKTVAYAQGFDLMRQQARQQNWNLDFAAIAKIWRGGCIIRAALLRSISAAFQRDPDLENLCLDVNIAESLSQQQQSWREAVARITLMGIPTPALSSALSYYDSYRSQLLPANLLQAQRDYFGAHSFERVDSPRGKKFHFLWGSPSATIVEQ</sequence>
<feature type="binding site" description="in other chain" evidence="13">
    <location>
        <position position="328"/>
    </location>
    <ligand>
        <name>substrate</name>
        <note>ligand shared between dimeric partners</note>
    </ligand>
</feature>